<feature type="transmembrane region" description="Helical" evidence="6">
    <location>
        <begin position="384"/>
        <end position="402"/>
    </location>
</feature>
<evidence type="ECO:0000256" key="2">
    <source>
        <dbReference type="ARBA" id="ARBA00022475"/>
    </source>
</evidence>
<feature type="transmembrane region" description="Helical" evidence="6">
    <location>
        <begin position="58"/>
        <end position="83"/>
    </location>
</feature>
<feature type="transmembrane region" description="Helical" evidence="6">
    <location>
        <begin position="129"/>
        <end position="150"/>
    </location>
</feature>
<reference evidence="7 8" key="1">
    <citation type="submission" date="2017-06" db="EMBL/GenBank/DDBJ databases">
        <authorList>
            <person name="Kim H.J."/>
            <person name="Triplett B.A."/>
        </authorList>
    </citation>
    <scope>NUCLEOTIDE SEQUENCE [LARGE SCALE GENOMIC DNA]</scope>
    <source>
        <strain evidence="7 8">DSM 19307</strain>
    </source>
</reference>
<evidence type="ECO:0000256" key="1">
    <source>
        <dbReference type="ARBA" id="ARBA00004651"/>
    </source>
</evidence>
<feature type="transmembrane region" description="Helical" evidence="6">
    <location>
        <begin position="305"/>
        <end position="329"/>
    </location>
</feature>
<feature type="transmembrane region" description="Helical" evidence="6">
    <location>
        <begin position="408"/>
        <end position="427"/>
    </location>
</feature>
<organism evidence="7 8">
    <name type="scientific">Ekhidna lutea</name>
    <dbReference type="NCBI Taxonomy" id="447679"/>
    <lineage>
        <taxon>Bacteria</taxon>
        <taxon>Pseudomonadati</taxon>
        <taxon>Bacteroidota</taxon>
        <taxon>Cytophagia</taxon>
        <taxon>Cytophagales</taxon>
        <taxon>Reichenbachiellaceae</taxon>
        <taxon>Ekhidna</taxon>
    </lineage>
</organism>
<name>A0A239J7U7_EKHLU</name>
<dbReference type="InterPro" id="IPR050833">
    <property type="entry name" value="Poly_Biosynth_Transport"/>
</dbReference>
<dbReference type="EMBL" id="FZPD01000003">
    <property type="protein sequence ID" value="SNT01875.1"/>
    <property type="molecule type" value="Genomic_DNA"/>
</dbReference>
<evidence type="ECO:0000313" key="7">
    <source>
        <dbReference type="EMBL" id="SNT01875.1"/>
    </source>
</evidence>
<evidence type="ECO:0000256" key="4">
    <source>
        <dbReference type="ARBA" id="ARBA00022989"/>
    </source>
</evidence>
<evidence type="ECO:0000256" key="6">
    <source>
        <dbReference type="SAM" id="Phobius"/>
    </source>
</evidence>
<evidence type="ECO:0000256" key="3">
    <source>
        <dbReference type="ARBA" id="ARBA00022692"/>
    </source>
</evidence>
<keyword evidence="3 6" id="KW-0812">Transmembrane</keyword>
<feature type="transmembrane region" description="Helical" evidence="6">
    <location>
        <begin position="95"/>
        <end position="114"/>
    </location>
</feature>
<dbReference type="PANTHER" id="PTHR30250">
    <property type="entry name" value="PST FAMILY PREDICTED COLANIC ACID TRANSPORTER"/>
    <property type="match status" value="1"/>
</dbReference>
<keyword evidence="5 6" id="KW-0472">Membrane</keyword>
<evidence type="ECO:0000313" key="8">
    <source>
        <dbReference type="Proteomes" id="UP000198393"/>
    </source>
</evidence>
<evidence type="ECO:0000256" key="5">
    <source>
        <dbReference type="ARBA" id="ARBA00023136"/>
    </source>
</evidence>
<keyword evidence="8" id="KW-1185">Reference proteome</keyword>
<feature type="transmembrane region" description="Helical" evidence="6">
    <location>
        <begin position="349"/>
        <end position="372"/>
    </location>
</feature>
<proteinExistence type="predicted"/>
<feature type="transmembrane region" description="Helical" evidence="6">
    <location>
        <begin position="235"/>
        <end position="257"/>
    </location>
</feature>
<dbReference type="RefSeq" id="WP_179213370.1">
    <property type="nucleotide sequence ID" value="NZ_FZPD01000003.1"/>
</dbReference>
<keyword evidence="2" id="KW-1003">Cell membrane</keyword>
<feature type="transmembrane region" description="Helical" evidence="6">
    <location>
        <begin position="21"/>
        <end position="46"/>
    </location>
</feature>
<feature type="transmembrane region" description="Helical" evidence="6">
    <location>
        <begin position="263"/>
        <end position="284"/>
    </location>
</feature>
<gene>
    <name evidence="7" type="ORF">SAMN05421640_2030</name>
</gene>
<accession>A0A239J7U7</accession>
<feature type="transmembrane region" description="Helical" evidence="6">
    <location>
        <begin position="439"/>
        <end position="456"/>
    </location>
</feature>
<dbReference type="PANTHER" id="PTHR30250:SF11">
    <property type="entry name" value="O-ANTIGEN TRANSPORTER-RELATED"/>
    <property type="match status" value="1"/>
</dbReference>
<comment type="subcellular location">
    <subcellularLocation>
        <location evidence="1">Cell membrane</location>
        <topology evidence="1">Multi-pass membrane protein</topology>
    </subcellularLocation>
</comment>
<dbReference type="Pfam" id="PF13440">
    <property type="entry name" value="Polysacc_synt_3"/>
    <property type="match status" value="1"/>
</dbReference>
<keyword evidence="4 6" id="KW-1133">Transmembrane helix</keyword>
<dbReference type="AlphaFoldDB" id="A0A239J7U7"/>
<protein>
    <submittedName>
        <fullName evidence="7">Membrane protein involved in the export of O-antigen and teichoic acid</fullName>
    </submittedName>
</protein>
<sequence>MKSFNDYLVGIAKLLKTRGSFVQNFSIVFGGKSLAVILGIFITPILARIYSPEAYGLYAIYFALVANFSLVISLRLPMAFILATDEQEFKTILKVTMSFVLYLTVLILLMFLLWRVEIFDLFNAKKLNSVWYVIIIGTLLHAITSMLGSWNVREKAFKVSTTVALSEATTIKASNLLIGIKTAGNSFGLIIGDLIGKIVNLIFQFVFFIRNRSAYLIPCFSFKLQRETLSKHWKYPVILLPTSWIAVISNNLVIFYITYQFDISILGEFSMSSSLILIPVNLIANSSQPILMQRMVELNNDDKSIAIPLVKYVSTIIYGAAICCPLIILLSEPLISVFLGDKWQNTPQIIEVLSPTLLFQILFISLAGVLIALEKKERLFRLQVIRLLTLSVLFVTSNLLNLDFYQTIMVYSVGFSLLSFVLILNILKSIDALKSNQLIWPFISFISLCSITFLITR</sequence>
<dbReference type="GO" id="GO:0005886">
    <property type="term" value="C:plasma membrane"/>
    <property type="evidence" value="ECO:0007669"/>
    <property type="project" value="UniProtKB-SubCell"/>
</dbReference>
<dbReference type="Proteomes" id="UP000198393">
    <property type="component" value="Unassembled WGS sequence"/>
</dbReference>